<dbReference type="Pfam" id="PF13569">
    <property type="entry name" value="DUF4132"/>
    <property type="match status" value="1"/>
</dbReference>
<dbReference type="OrthoDB" id="8859114at2"/>
<dbReference type="AlphaFoldDB" id="A0A430HL03"/>
<dbReference type="EMBL" id="RXLQ01000007">
    <property type="protein sequence ID" value="RSZ58183.1"/>
    <property type="molecule type" value="Genomic_DNA"/>
</dbReference>
<evidence type="ECO:0000313" key="3">
    <source>
        <dbReference type="Proteomes" id="UP000278085"/>
    </source>
</evidence>
<evidence type="ECO:0000259" key="1">
    <source>
        <dbReference type="PROSITE" id="PS51977"/>
    </source>
</evidence>
<keyword evidence="3" id="KW-1185">Reference proteome</keyword>
<comment type="caution">
    <text evidence="2">The sequence shown here is derived from an EMBL/GenBank/DDBJ whole genome shotgun (WGS) entry which is preliminary data.</text>
</comment>
<dbReference type="Gene3D" id="2.20.140.10">
    <property type="entry name" value="WGR domain"/>
    <property type="match status" value="1"/>
</dbReference>
<reference evidence="2 3" key="1">
    <citation type="submission" date="2018-12" db="EMBL/GenBank/DDBJ databases">
        <authorList>
            <person name="Yang E."/>
        </authorList>
    </citation>
    <scope>NUCLEOTIDE SEQUENCE [LARGE SCALE GENOMIC DNA]</scope>
    <source>
        <strain evidence="2 3">SOD</strain>
    </source>
</reference>
<dbReference type="SMART" id="SM00773">
    <property type="entry name" value="WGR"/>
    <property type="match status" value="1"/>
</dbReference>
<dbReference type="RefSeq" id="WP_126074756.1">
    <property type="nucleotide sequence ID" value="NZ_RXLQ01000007.1"/>
</dbReference>
<proteinExistence type="predicted"/>
<dbReference type="CDD" id="cd07996">
    <property type="entry name" value="WGR_MMR_like"/>
    <property type="match status" value="1"/>
</dbReference>
<dbReference type="InterPro" id="IPR008893">
    <property type="entry name" value="WGR_domain"/>
</dbReference>
<dbReference type="InterPro" id="IPR025406">
    <property type="entry name" value="DUF4132"/>
</dbReference>
<gene>
    <name evidence="2" type="ORF">EJB06_14540</name>
</gene>
<dbReference type="InterPro" id="IPR049809">
    <property type="entry name" value="YehF/YfeS-like_WGR"/>
</dbReference>
<dbReference type="Proteomes" id="UP000278085">
    <property type="component" value="Unassembled WGS sequence"/>
</dbReference>
<dbReference type="Pfam" id="PF05406">
    <property type="entry name" value="WGR"/>
    <property type="match status" value="1"/>
</dbReference>
<dbReference type="PROSITE" id="PS51977">
    <property type="entry name" value="WGR"/>
    <property type="match status" value="1"/>
</dbReference>
<evidence type="ECO:0000313" key="2">
    <source>
        <dbReference type="EMBL" id="RSZ58183.1"/>
    </source>
</evidence>
<organism evidence="2 3">
    <name type="scientific">Massilia atriviolacea</name>
    <dbReference type="NCBI Taxonomy" id="2495579"/>
    <lineage>
        <taxon>Bacteria</taxon>
        <taxon>Pseudomonadati</taxon>
        <taxon>Pseudomonadota</taxon>
        <taxon>Betaproteobacteria</taxon>
        <taxon>Burkholderiales</taxon>
        <taxon>Oxalobacteraceae</taxon>
        <taxon>Telluria group</taxon>
        <taxon>Massilia</taxon>
    </lineage>
</organism>
<feature type="domain" description="WGR" evidence="1">
    <location>
        <begin position="1"/>
        <end position="88"/>
    </location>
</feature>
<accession>A0A430HL03</accession>
<name>A0A430HL03_9BURK</name>
<sequence length="1269" mass="138010">MTDAHNMKAERMRHFEFDDGTSRKFWSIEQDDCELDVCFGKFGTTGQRQTKVHADAAKAAAALAKLVKEKTAKGYVETGAGAPVAAPVPAAEAATPRVTPEPIAPVEAAPASPGARTAIAPWLALDTLVVIPPKLAALALPSRRFPGKKPGNDLAKLWDKFCEAMAESFCYPEYDVASKAFKPAVNEAATRFHQDQWEGSLESDAILLAAEAKLPSYSKAARSTGSAFVDFLVARKGLAYALDVLLQMERWSCTVEHKSNGYYFSFTDADENAFNYTNNGIYTATELAYRAHLAHADQATWDQCLALCQAAVPGLPVKRRPLFGLLFSEQPGWCEQLIRDYAATPDFTPAYWLQLGASSPETVRLTTYAPPSYRGAESGFTYPRLVATLLQERGLAAEALLVAYPENDLAAEGLACIGTPSSMRALAGASRTGKEAMARFTAAVQCWPLAGIAGLSEMIGAERKVMTAFAPMLATLLRSQADMLAALRPWLSDEANKVIDILSAQIGGRADLAGPADLPRVLAVAPWTVPGRRAPAPMELDLLDLAPVEQWAEGEREALLVPSEWDRTLSEKLGNLPGLIDWFRLGTKNTDRVARCLAKHDGANLAALWIELRDSRDECPYFSARGAMLMPQPTGLAFWNELACQEDYDIDFVLARSGVGAIPGMVLVCTFRALKTLHLALHLGAIELALPVARAFAELKTVRDTARQWLLAFPEHAACGLIAYALAAPGAERRCAVLALRLLAAEGHDALLMAVAKRYPDPAVALRVRALLDEDPLERYPDKRIKAPDFWQPAGWTRPILAASGKGLPDQALDHLGTMLRFPTIEGPYAGIVDVKAACTSDSLDAFAWDLFMAWMDAGAPAKEGWAFLALGMLGNDHSARKLTPLVRAWPGQSQHARAAAGLDILAAIGTDTALMLLNGIAKKLKFKALQDRARAKIEQIAEARNLSIDELEDRLAPDLGLDDNGKLELDFGPRRFTVGFDETLNPYVRDDSGARLKDLPKPKASDDQALAAEAVARFKLLKKDAKVIAAQQVFRLECAMCTPRHWTAEVFVAVLAQHPLLRHIVQRLVWGVYQQVAQERARLVACFRVTPEGFYTGAGDEDFVLPGGSDVRIGIPHALELPASDATAFGQLFADYELLQPFAQLGRDSYRAEADELDGCTLQRWEGKVVPTGRILGLVNRGWRRGSAEDHGCMYYFCKPIGTDKAAMLSFGPGIYTGNLTENPEQTLAFVQYGKANRDGFPSPTESLSTLDPIALSELIRDIAGLCA</sequence>
<protein>
    <submittedName>
        <fullName evidence="2">DUF4132 domain-containing protein</fullName>
    </submittedName>
</protein>